<accession>A0A1Y6ECX3</accession>
<dbReference type="GeneID" id="303000503"/>
<reference evidence="2" key="1">
    <citation type="submission" date="2017-04" db="EMBL/GenBank/DDBJ databases">
        <authorList>
            <person name="Varghese N."/>
            <person name="Submissions S."/>
        </authorList>
    </citation>
    <scope>NUCLEOTIDE SEQUENCE [LARGE SCALE GENOMIC DNA]</scope>
    <source>
        <strain evidence="2">UI2</strain>
    </source>
</reference>
<protein>
    <recommendedName>
        <fullName evidence="3">VCBS repeat-containing protein</fullName>
    </recommendedName>
</protein>
<keyword evidence="2" id="KW-1185">Reference proteome</keyword>
<gene>
    <name evidence="1" type="ORF">SAMN06295984_0417</name>
</gene>
<dbReference type="Proteomes" id="UP000194469">
    <property type="component" value="Unassembled WGS sequence"/>
</dbReference>
<proteinExistence type="predicted"/>
<organism evidence="1 2">
    <name type="scientific">Sphingopyxis terrae subsp. ummariensis</name>
    <dbReference type="NCBI Taxonomy" id="429001"/>
    <lineage>
        <taxon>Bacteria</taxon>
        <taxon>Pseudomonadati</taxon>
        <taxon>Pseudomonadota</taxon>
        <taxon>Alphaproteobacteria</taxon>
        <taxon>Sphingomonadales</taxon>
        <taxon>Sphingomonadaceae</taxon>
        <taxon>Sphingopyxis</taxon>
    </lineage>
</organism>
<evidence type="ECO:0008006" key="3">
    <source>
        <dbReference type="Google" id="ProtNLM"/>
    </source>
</evidence>
<dbReference type="EMBL" id="FXWL01000001">
    <property type="protein sequence ID" value="SMQ60428.1"/>
    <property type="molecule type" value="Genomic_DNA"/>
</dbReference>
<sequence length="209" mass="22394">MRGIIVVALSLAANGTQAMQPPGDAQIKADLSRGEELETRIAGDLNSDGVDDISYIVRGEDKRTLRVRLAGKGKIDFGHAPLGMLDLDAYPLGAAEMSVAKGVLVVKDLTGGTTATTATYRFRLDPEAGRMKLIGLDATMYSRTFAHNGSELSWNLLTGDVITSTLKLSGSGENASYQKTGLKRFRRPIRVYWMEDAPIGDDAFGAAAK</sequence>
<evidence type="ECO:0000313" key="1">
    <source>
        <dbReference type="EMBL" id="SMQ60428.1"/>
    </source>
</evidence>
<evidence type="ECO:0000313" key="2">
    <source>
        <dbReference type="Proteomes" id="UP000194469"/>
    </source>
</evidence>
<name>A0A1Y6ECX3_9SPHN</name>
<dbReference type="AlphaFoldDB" id="A0A1Y6ECX3"/>
<dbReference type="RefSeq" id="WP_086455849.1">
    <property type="nucleotide sequence ID" value="NZ_FXWL01000001.1"/>
</dbReference>